<evidence type="ECO:0000313" key="3">
    <source>
        <dbReference type="Proteomes" id="UP001153269"/>
    </source>
</evidence>
<protein>
    <recommendedName>
        <fullName evidence="4">Secreted protein</fullName>
    </recommendedName>
</protein>
<comment type="caution">
    <text evidence="2">The sequence shown here is derived from an EMBL/GenBank/DDBJ whole genome shotgun (WGS) entry which is preliminary data.</text>
</comment>
<evidence type="ECO:0000256" key="1">
    <source>
        <dbReference type="SAM" id="SignalP"/>
    </source>
</evidence>
<reference evidence="2" key="1">
    <citation type="submission" date="2020-03" db="EMBL/GenBank/DDBJ databases">
        <authorList>
            <person name="Weist P."/>
        </authorList>
    </citation>
    <scope>NUCLEOTIDE SEQUENCE</scope>
</reference>
<dbReference type="EMBL" id="CADEAL010000556">
    <property type="protein sequence ID" value="CAB1421945.1"/>
    <property type="molecule type" value="Genomic_DNA"/>
</dbReference>
<sequence>MNSSLTFIFIIIILSGGTQLSFLYNEQSCDCEEDHHHHHHITADPFIQIFSFSPSQYAGRHLLVCLVSGLTSPSA</sequence>
<accession>A0A9N7TZT0</accession>
<dbReference type="Proteomes" id="UP001153269">
    <property type="component" value="Unassembled WGS sequence"/>
</dbReference>
<gene>
    <name evidence="2" type="ORF">PLEPLA_LOCUS9834</name>
</gene>
<keyword evidence="1" id="KW-0732">Signal</keyword>
<evidence type="ECO:0008006" key="4">
    <source>
        <dbReference type="Google" id="ProtNLM"/>
    </source>
</evidence>
<feature type="chain" id="PRO_5040121807" description="Secreted protein" evidence="1">
    <location>
        <begin position="21"/>
        <end position="75"/>
    </location>
</feature>
<dbReference type="AlphaFoldDB" id="A0A9N7TZT0"/>
<name>A0A9N7TZT0_PLEPL</name>
<organism evidence="2 3">
    <name type="scientific">Pleuronectes platessa</name>
    <name type="common">European plaice</name>
    <dbReference type="NCBI Taxonomy" id="8262"/>
    <lineage>
        <taxon>Eukaryota</taxon>
        <taxon>Metazoa</taxon>
        <taxon>Chordata</taxon>
        <taxon>Craniata</taxon>
        <taxon>Vertebrata</taxon>
        <taxon>Euteleostomi</taxon>
        <taxon>Actinopterygii</taxon>
        <taxon>Neopterygii</taxon>
        <taxon>Teleostei</taxon>
        <taxon>Neoteleostei</taxon>
        <taxon>Acanthomorphata</taxon>
        <taxon>Carangaria</taxon>
        <taxon>Pleuronectiformes</taxon>
        <taxon>Pleuronectoidei</taxon>
        <taxon>Pleuronectidae</taxon>
        <taxon>Pleuronectes</taxon>
    </lineage>
</organism>
<keyword evidence="3" id="KW-1185">Reference proteome</keyword>
<feature type="signal peptide" evidence="1">
    <location>
        <begin position="1"/>
        <end position="20"/>
    </location>
</feature>
<proteinExistence type="predicted"/>
<evidence type="ECO:0000313" key="2">
    <source>
        <dbReference type="EMBL" id="CAB1421945.1"/>
    </source>
</evidence>